<comment type="caution">
    <text evidence="2">The sequence shown here is derived from an EMBL/GenBank/DDBJ whole genome shotgun (WGS) entry which is preliminary data.</text>
</comment>
<protein>
    <submittedName>
        <fullName evidence="2">Uncharacterized protein</fullName>
    </submittedName>
</protein>
<dbReference type="AlphaFoldDB" id="A0A8S0YP64"/>
<keyword evidence="1" id="KW-0732">Signal</keyword>
<proteinExistence type="predicted"/>
<evidence type="ECO:0000313" key="3">
    <source>
        <dbReference type="Proteomes" id="UP000494256"/>
    </source>
</evidence>
<sequence>MVSASCTIILGAICILGFTEGNPFGYPGGCPGGCGGYQVGFGGPGGIPPGVPPFLPPPIPPYGWRDDDSLDKILPWLILLLAN</sequence>
<dbReference type="OrthoDB" id="412793at2759"/>
<reference evidence="2 3" key="1">
    <citation type="submission" date="2020-04" db="EMBL/GenBank/DDBJ databases">
        <authorList>
            <person name="Wallbank WR R."/>
            <person name="Pardo Diaz C."/>
            <person name="Kozak K."/>
            <person name="Martin S."/>
            <person name="Jiggins C."/>
            <person name="Moest M."/>
            <person name="Warren A I."/>
            <person name="Byers J.R.P. K."/>
            <person name="Montejo-Kovacevich G."/>
            <person name="Yen C E."/>
        </authorList>
    </citation>
    <scope>NUCLEOTIDE SEQUENCE [LARGE SCALE GENOMIC DNA]</scope>
</reference>
<evidence type="ECO:0000313" key="2">
    <source>
        <dbReference type="EMBL" id="CAB3220889.1"/>
    </source>
</evidence>
<dbReference type="Proteomes" id="UP000494256">
    <property type="component" value="Unassembled WGS sequence"/>
</dbReference>
<accession>A0A8S0YP64</accession>
<evidence type="ECO:0000256" key="1">
    <source>
        <dbReference type="SAM" id="SignalP"/>
    </source>
</evidence>
<feature type="signal peptide" evidence="1">
    <location>
        <begin position="1"/>
        <end position="21"/>
    </location>
</feature>
<dbReference type="EMBL" id="CADEBD010000042">
    <property type="protein sequence ID" value="CAB3220889.1"/>
    <property type="molecule type" value="Genomic_DNA"/>
</dbReference>
<feature type="chain" id="PRO_5035844894" evidence="1">
    <location>
        <begin position="22"/>
        <end position="83"/>
    </location>
</feature>
<name>A0A8S0YP64_ARCPL</name>
<gene>
    <name evidence="2" type="ORF">APLA_LOCUS532</name>
</gene>
<organism evidence="2 3">
    <name type="scientific">Arctia plantaginis</name>
    <name type="common">Wood tiger moth</name>
    <name type="synonym">Phalaena plantaginis</name>
    <dbReference type="NCBI Taxonomy" id="874455"/>
    <lineage>
        <taxon>Eukaryota</taxon>
        <taxon>Metazoa</taxon>
        <taxon>Ecdysozoa</taxon>
        <taxon>Arthropoda</taxon>
        <taxon>Hexapoda</taxon>
        <taxon>Insecta</taxon>
        <taxon>Pterygota</taxon>
        <taxon>Neoptera</taxon>
        <taxon>Endopterygota</taxon>
        <taxon>Lepidoptera</taxon>
        <taxon>Glossata</taxon>
        <taxon>Ditrysia</taxon>
        <taxon>Noctuoidea</taxon>
        <taxon>Erebidae</taxon>
        <taxon>Arctiinae</taxon>
        <taxon>Arctia</taxon>
    </lineage>
</organism>